<keyword evidence="3" id="KW-0479">Metal-binding</keyword>
<dbReference type="RefSeq" id="WP_114333698.1">
    <property type="nucleotide sequence ID" value="NZ_QMDL01000001.1"/>
</dbReference>
<dbReference type="Gene3D" id="3.90.480.10">
    <property type="entry name" value="Sulfite Reductase Hemoprotein,Domain 2"/>
    <property type="match status" value="1"/>
</dbReference>
<keyword evidence="5" id="KW-0408">Iron</keyword>
<dbReference type="AlphaFoldDB" id="A0A3M2RM47"/>
<dbReference type="Pfam" id="PF01077">
    <property type="entry name" value="NIR_SIR"/>
    <property type="match status" value="2"/>
</dbReference>
<dbReference type="SUPFAM" id="SSF55124">
    <property type="entry name" value="Nitrite/Sulfite reductase N-terminal domain-like"/>
    <property type="match status" value="2"/>
</dbReference>
<evidence type="ECO:0000256" key="4">
    <source>
        <dbReference type="ARBA" id="ARBA00023002"/>
    </source>
</evidence>
<evidence type="ECO:0000313" key="9">
    <source>
        <dbReference type="EMBL" id="RMJ06242.1"/>
    </source>
</evidence>
<evidence type="ECO:0000256" key="6">
    <source>
        <dbReference type="ARBA" id="ARBA00023014"/>
    </source>
</evidence>
<name>A0A3M2RM47_9GAMM</name>
<dbReference type="Proteomes" id="UP000265903">
    <property type="component" value="Unassembled WGS sequence"/>
</dbReference>
<dbReference type="Gene3D" id="3.30.413.10">
    <property type="entry name" value="Sulfite Reductase Hemoprotein, domain 1"/>
    <property type="match status" value="2"/>
</dbReference>
<dbReference type="InterPro" id="IPR006067">
    <property type="entry name" value="NO2/SO3_Rdtase_4Fe4S_dom"/>
</dbReference>
<reference evidence="9 10" key="1">
    <citation type="submission" date="2018-08" db="EMBL/GenBank/DDBJ databases">
        <title>Whole Genome Sequence of the Moderate Halophilic Marine Bacterium Marinobacter litoralis Sw-45.</title>
        <authorList>
            <person name="Musa H."/>
        </authorList>
    </citation>
    <scope>NUCLEOTIDE SEQUENCE [LARGE SCALE GENOMIC DNA]</scope>
    <source>
        <strain evidence="9 10">Sw-45</strain>
    </source>
</reference>
<evidence type="ECO:0000259" key="7">
    <source>
        <dbReference type="Pfam" id="PF01077"/>
    </source>
</evidence>
<dbReference type="InterPro" id="IPR045854">
    <property type="entry name" value="NO2/SO3_Rdtase_4Fe4S_sf"/>
</dbReference>
<comment type="caution">
    <text evidence="9">The sequence shown here is derived from an EMBL/GenBank/DDBJ whole genome shotgun (WGS) entry which is preliminary data.</text>
</comment>
<evidence type="ECO:0000256" key="5">
    <source>
        <dbReference type="ARBA" id="ARBA00023004"/>
    </source>
</evidence>
<feature type="domain" description="Nitrite/Sulfite reductase ferredoxin-like" evidence="8">
    <location>
        <begin position="53"/>
        <end position="111"/>
    </location>
</feature>
<keyword evidence="4 9" id="KW-0560">Oxidoreductase</keyword>
<dbReference type="OrthoDB" id="3189055at2"/>
<dbReference type="GO" id="GO:0020037">
    <property type="term" value="F:heme binding"/>
    <property type="evidence" value="ECO:0007669"/>
    <property type="project" value="InterPro"/>
</dbReference>
<feature type="domain" description="Nitrite/sulphite reductase 4Fe-4S" evidence="7">
    <location>
        <begin position="119"/>
        <end position="274"/>
    </location>
</feature>
<dbReference type="PANTHER" id="PTHR32439:SF9">
    <property type="entry name" value="BLR3264 PROTEIN"/>
    <property type="match status" value="1"/>
</dbReference>
<feature type="domain" description="Nitrite/sulphite reductase 4Fe-4S" evidence="7">
    <location>
        <begin position="410"/>
        <end position="548"/>
    </location>
</feature>
<protein>
    <submittedName>
        <fullName evidence="9">Sulfite reductase ferredoxin</fullName>
        <ecNumber evidence="9">1.8.7.1</ecNumber>
    </submittedName>
</protein>
<evidence type="ECO:0000313" key="10">
    <source>
        <dbReference type="Proteomes" id="UP000265903"/>
    </source>
</evidence>
<dbReference type="GO" id="GO:0050311">
    <property type="term" value="F:sulfite reductase (ferredoxin) activity"/>
    <property type="evidence" value="ECO:0007669"/>
    <property type="project" value="UniProtKB-EC"/>
</dbReference>
<gene>
    <name evidence="9" type="primary">sir</name>
    <name evidence="9" type="ORF">DOQ08_00927</name>
</gene>
<dbReference type="EMBL" id="QMDL01000001">
    <property type="protein sequence ID" value="RMJ06242.1"/>
    <property type="molecule type" value="Genomic_DNA"/>
</dbReference>
<dbReference type="GO" id="GO:0046872">
    <property type="term" value="F:metal ion binding"/>
    <property type="evidence" value="ECO:0007669"/>
    <property type="project" value="UniProtKB-KW"/>
</dbReference>
<dbReference type="InterPro" id="IPR036136">
    <property type="entry name" value="Nit/Sulf_reduc_fer-like_dom_sf"/>
</dbReference>
<dbReference type="PANTHER" id="PTHR32439">
    <property type="entry name" value="FERREDOXIN--NITRITE REDUCTASE, CHLOROPLASTIC"/>
    <property type="match status" value="1"/>
</dbReference>
<dbReference type="Pfam" id="PF03460">
    <property type="entry name" value="NIR_SIR_ferr"/>
    <property type="match status" value="2"/>
</dbReference>
<feature type="domain" description="Nitrite/Sulfite reductase ferredoxin-like" evidence="8">
    <location>
        <begin position="347"/>
        <end position="397"/>
    </location>
</feature>
<keyword evidence="6" id="KW-0411">Iron-sulfur</keyword>
<dbReference type="FunFam" id="3.30.413.10:FF:000020">
    <property type="entry name" value="Sulfite reductase"/>
    <property type="match status" value="1"/>
</dbReference>
<dbReference type="SUPFAM" id="SSF56014">
    <property type="entry name" value="Nitrite and sulphite reductase 4Fe-4S domain-like"/>
    <property type="match status" value="2"/>
</dbReference>
<keyword evidence="1" id="KW-0004">4Fe-4S</keyword>
<dbReference type="InterPro" id="IPR005117">
    <property type="entry name" value="NiRdtase/SiRdtase_haem-b_fer"/>
</dbReference>
<evidence type="ECO:0000259" key="8">
    <source>
        <dbReference type="Pfam" id="PF03460"/>
    </source>
</evidence>
<keyword evidence="10" id="KW-1185">Reference proteome</keyword>
<dbReference type="InterPro" id="IPR051329">
    <property type="entry name" value="NIR_SIR_4Fe-4S"/>
</dbReference>
<evidence type="ECO:0000256" key="2">
    <source>
        <dbReference type="ARBA" id="ARBA00022617"/>
    </source>
</evidence>
<sequence>MYVYDEHDRKIAAERVAQFRDQTERALAGELSEEEFLPLRLQNGLYVQRLAPMLRICVPYGMLRSEQLRRLARVTRDYDKGYAHVTTRTNIQLNWPRLEDVPDILAELAEVEMHANQTSGNCIRNTTTDQFSGVQKDEIADPRPYCEIIRQWSTFHPEFAFLPRKFKIAVNASEHTDRAAIQVHDIGLQMVRNDQGELGFRVHVGGGLGRTPMVGPVIREFLPELDLLTYLEAVVRVYNRYGRRDNKFKARIKILVKALSPATFAEKVEAEWEQIKNSPTRLTLEEIARVKGYFTEPAYESLEDATDTLSQQRFENKEFDRWLTHNVGEHKKPGYAIVTLTLKKTGTPPGDMTDRQLEQIADLADEFSFGEARATHEQNMVLADVRQDRLFELWQSITGMGFATANLNTLTDMICCPGGDYCALANAKSIPVADAIQRQFDDLDYLYDLGPIDLNISGCMNACGHHHVGHIGILGVDKKGAEFYQVSLGGSSQHDANIGKILGPSFAREDMPAVVSKIIDVFVENRTEEETFLDTYRRVGLNPFKERVYA</sequence>
<dbReference type="GO" id="GO:0051539">
    <property type="term" value="F:4 iron, 4 sulfur cluster binding"/>
    <property type="evidence" value="ECO:0007669"/>
    <property type="project" value="UniProtKB-KW"/>
</dbReference>
<keyword evidence="2" id="KW-0349">Heme</keyword>
<dbReference type="EC" id="1.8.7.1" evidence="9"/>
<evidence type="ECO:0000256" key="1">
    <source>
        <dbReference type="ARBA" id="ARBA00022485"/>
    </source>
</evidence>
<accession>A0A3M2RM47</accession>
<organism evidence="9 10">
    <name type="scientific">Marinobacter litoralis</name>
    <dbReference type="NCBI Taxonomy" id="187981"/>
    <lineage>
        <taxon>Bacteria</taxon>
        <taxon>Pseudomonadati</taxon>
        <taxon>Pseudomonadota</taxon>
        <taxon>Gammaproteobacteria</taxon>
        <taxon>Pseudomonadales</taxon>
        <taxon>Marinobacteraceae</taxon>
        <taxon>Marinobacter</taxon>
    </lineage>
</organism>
<proteinExistence type="predicted"/>
<evidence type="ECO:0000256" key="3">
    <source>
        <dbReference type="ARBA" id="ARBA00022723"/>
    </source>
</evidence>